<dbReference type="AlphaFoldDB" id="A0A7J7KKM2"/>
<comment type="caution">
    <text evidence="3">The sequence shown here is derived from an EMBL/GenBank/DDBJ whole genome shotgun (WGS) entry which is preliminary data.</text>
</comment>
<proteinExistence type="predicted"/>
<dbReference type="InterPro" id="IPR048720">
    <property type="entry name" value="PROPPIN"/>
</dbReference>
<accession>A0A7J7KKM2</accession>
<keyword evidence="4" id="KW-1185">Reference proteome</keyword>
<evidence type="ECO:0000256" key="1">
    <source>
        <dbReference type="ARBA" id="ARBA00022574"/>
    </source>
</evidence>
<evidence type="ECO:0000256" key="2">
    <source>
        <dbReference type="ARBA" id="ARBA00022737"/>
    </source>
</evidence>
<dbReference type="Proteomes" id="UP000593567">
    <property type="component" value="Unassembled WGS sequence"/>
</dbReference>
<evidence type="ECO:0000313" key="3">
    <source>
        <dbReference type="EMBL" id="KAF6038855.1"/>
    </source>
</evidence>
<organism evidence="3 4">
    <name type="scientific">Bugula neritina</name>
    <name type="common">Brown bryozoan</name>
    <name type="synonym">Sertularia neritina</name>
    <dbReference type="NCBI Taxonomy" id="10212"/>
    <lineage>
        <taxon>Eukaryota</taxon>
        <taxon>Metazoa</taxon>
        <taxon>Spiralia</taxon>
        <taxon>Lophotrochozoa</taxon>
        <taxon>Bryozoa</taxon>
        <taxon>Gymnolaemata</taxon>
        <taxon>Cheilostomatida</taxon>
        <taxon>Flustrina</taxon>
        <taxon>Buguloidea</taxon>
        <taxon>Bugulidae</taxon>
        <taxon>Bugula</taxon>
    </lineage>
</organism>
<name>A0A7J7KKM2_BUGNE</name>
<gene>
    <name evidence="3" type="ORF">EB796_002840</name>
</gene>
<reference evidence="3" key="1">
    <citation type="submission" date="2020-06" db="EMBL/GenBank/DDBJ databases">
        <title>Draft genome of Bugula neritina, a colonial animal packing powerful symbionts and potential medicines.</title>
        <authorList>
            <person name="Rayko M."/>
        </authorList>
    </citation>
    <scope>NUCLEOTIDE SEQUENCE [LARGE SCALE GENOMIC DNA]</scope>
    <source>
        <strain evidence="3">Kwan_BN1</strain>
    </source>
</reference>
<keyword evidence="2" id="KW-0677">Repeat</keyword>
<dbReference type="PANTHER" id="PTHR11227">
    <property type="entry name" value="WD-REPEAT PROTEIN INTERACTING WITH PHOSPHOINOSIDES WIPI -RELATED"/>
    <property type="match status" value="1"/>
</dbReference>
<protein>
    <submittedName>
        <fullName evidence="3">WIPI1</fullName>
    </submittedName>
</protein>
<dbReference type="OrthoDB" id="1667587at2759"/>
<evidence type="ECO:0000313" key="4">
    <source>
        <dbReference type="Proteomes" id="UP000593567"/>
    </source>
</evidence>
<keyword evidence="1" id="KW-0853">WD repeat</keyword>
<sequence>MDCISFNQDCSNLVIGSKSGYQLYNLSQKDVGQVVRTHRNTVKKNLCLITRLFNSSLIAMVTEDQRSTLKLRHLKKDAEICERSYRGNILAVKLNRQVC</sequence>
<dbReference type="Pfam" id="PF21032">
    <property type="entry name" value="PROPPIN"/>
    <property type="match status" value="1"/>
</dbReference>
<dbReference type="EMBL" id="VXIV02000340">
    <property type="protein sequence ID" value="KAF6038855.1"/>
    <property type="molecule type" value="Genomic_DNA"/>
</dbReference>